<dbReference type="AlphaFoldDB" id="A0A8D5FR31"/>
<dbReference type="EMBL" id="AP024086">
    <property type="protein sequence ID" value="BCL62175.1"/>
    <property type="molecule type" value="Genomic_DNA"/>
</dbReference>
<evidence type="ECO:0000259" key="2">
    <source>
        <dbReference type="PROSITE" id="PS51371"/>
    </source>
</evidence>
<evidence type="ECO:0000256" key="1">
    <source>
        <dbReference type="PROSITE-ProRule" id="PRU00703"/>
    </source>
</evidence>
<keyword evidence="4" id="KW-1185">Reference proteome</keyword>
<proteinExistence type="predicted"/>
<protein>
    <recommendedName>
        <fullName evidence="2">CBS domain-containing protein</fullName>
    </recommendedName>
</protein>
<sequence length="183" mass="20786">MKNYSVKDLTIPIDEYATVSIDTTLADAIVALEEAQEAYTSKYQHKAILVLDKKSDVVGKIDQLRALQALEPDDFKVKIEKMRKFKFSEEYLAGLRDKYRSADPIIIRNSLKILATKKVSEFMQKPKIGEFVNEEASLDTAIHKLIAGRLQSLLVTREDNIIGILRLSDVFAAVFHETRVLEN</sequence>
<dbReference type="Pfam" id="PF00571">
    <property type="entry name" value="CBS"/>
    <property type="match status" value="1"/>
</dbReference>
<keyword evidence="1" id="KW-0129">CBS domain</keyword>
<name>A0A8D5FR31_9BACT</name>
<gene>
    <name evidence="3" type="ORF">DGMP_28680</name>
</gene>
<organism evidence="3 4">
    <name type="scientific">Desulfomarina profundi</name>
    <dbReference type="NCBI Taxonomy" id="2772557"/>
    <lineage>
        <taxon>Bacteria</taxon>
        <taxon>Pseudomonadati</taxon>
        <taxon>Thermodesulfobacteriota</taxon>
        <taxon>Desulfobulbia</taxon>
        <taxon>Desulfobulbales</taxon>
        <taxon>Desulfobulbaceae</taxon>
        <taxon>Desulfomarina</taxon>
    </lineage>
</organism>
<dbReference type="Proteomes" id="UP000826725">
    <property type="component" value="Chromosome"/>
</dbReference>
<dbReference type="InterPro" id="IPR000644">
    <property type="entry name" value="CBS_dom"/>
</dbReference>
<dbReference type="RefSeq" id="WP_228854562.1">
    <property type="nucleotide sequence ID" value="NZ_AP024086.1"/>
</dbReference>
<feature type="domain" description="CBS" evidence="2">
    <location>
        <begin position="123"/>
        <end position="180"/>
    </location>
</feature>
<dbReference type="PROSITE" id="PS51371">
    <property type="entry name" value="CBS"/>
    <property type="match status" value="1"/>
</dbReference>
<dbReference type="KEGG" id="dbk:DGMP_28680"/>
<evidence type="ECO:0000313" key="4">
    <source>
        <dbReference type="Proteomes" id="UP000826725"/>
    </source>
</evidence>
<evidence type="ECO:0000313" key="3">
    <source>
        <dbReference type="EMBL" id="BCL62175.1"/>
    </source>
</evidence>
<accession>A0A8D5FR31</accession>
<reference evidence="3" key="1">
    <citation type="submission" date="2020-09" db="EMBL/GenBank/DDBJ databases">
        <title>Desulfogranum mesoprofundum gen. nov., sp. nov., a novel mesophilic, sulfate-reducing chemolithoautotroph isolated from a deep-sea hydrothermal vent chimney in the Suiyo Seamount.</title>
        <authorList>
            <person name="Hashimoto Y."/>
            <person name="Nakagawa S."/>
        </authorList>
    </citation>
    <scope>NUCLEOTIDE SEQUENCE</scope>
    <source>
        <strain evidence="3">KT2</strain>
    </source>
</reference>